<dbReference type="Gramene" id="Bo3g147800.1">
    <property type="protein sequence ID" value="Bo3g147800.1"/>
    <property type="gene ID" value="Bo3g147800"/>
</dbReference>
<dbReference type="HOGENOM" id="CLU_156824_0_0_1"/>
<name>A0A0D3BJ23_BRAOL</name>
<organism evidence="1 2">
    <name type="scientific">Brassica oleracea var. oleracea</name>
    <dbReference type="NCBI Taxonomy" id="109376"/>
    <lineage>
        <taxon>Eukaryota</taxon>
        <taxon>Viridiplantae</taxon>
        <taxon>Streptophyta</taxon>
        <taxon>Embryophyta</taxon>
        <taxon>Tracheophyta</taxon>
        <taxon>Spermatophyta</taxon>
        <taxon>Magnoliopsida</taxon>
        <taxon>eudicotyledons</taxon>
        <taxon>Gunneridae</taxon>
        <taxon>Pentapetalae</taxon>
        <taxon>rosids</taxon>
        <taxon>malvids</taxon>
        <taxon>Brassicales</taxon>
        <taxon>Brassicaceae</taxon>
        <taxon>Brassiceae</taxon>
        <taxon>Brassica</taxon>
    </lineage>
</organism>
<dbReference type="OMA" id="ERMKSIH"/>
<protein>
    <submittedName>
        <fullName evidence="1">Uncharacterized protein</fullName>
    </submittedName>
</protein>
<sequence>MDAFENSRIYKEKTKAFHDKNILKREFKERDQVLLYNSTLKLFPGKLKSRWSGPFKVKEVRPSGAIVLWSTDGK</sequence>
<evidence type="ECO:0000313" key="1">
    <source>
        <dbReference type="EnsemblPlants" id="Bo3g147800.1"/>
    </source>
</evidence>
<proteinExistence type="predicted"/>
<reference evidence="1 2" key="1">
    <citation type="journal article" date="2014" name="Genome Biol.">
        <title>Transcriptome and methylome profiling reveals relics of genome dominance in the mesopolyploid Brassica oleracea.</title>
        <authorList>
            <person name="Parkin I.A."/>
            <person name="Koh C."/>
            <person name="Tang H."/>
            <person name="Robinson S.J."/>
            <person name="Kagale S."/>
            <person name="Clarke W.E."/>
            <person name="Town C.D."/>
            <person name="Nixon J."/>
            <person name="Krishnakumar V."/>
            <person name="Bidwell S.L."/>
            <person name="Denoeud F."/>
            <person name="Belcram H."/>
            <person name="Links M.G."/>
            <person name="Just J."/>
            <person name="Clarke C."/>
            <person name="Bender T."/>
            <person name="Huebert T."/>
            <person name="Mason A.S."/>
            <person name="Pires J.C."/>
            <person name="Barker G."/>
            <person name="Moore J."/>
            <person name="Walley P.G."/>
            <person name="Manoli S."/>
            <person name="Batley J."/>
            <person name="Edwards D."/>
            <person name="Nelson M.N."/>
            <person name="Wang X."/>
            <person name="Paterson A.H."/>
            <person name="King G."/>
            <person name="Bancroft I."/>
            <person name="Chalhoub B."/>
            <person name="Sharpe A.G."/>
        </authorList>
    </citation>
    <scope>NUCLEOTIDE SEQUENCE</scope>
    <source>
        <strain evidence="1 2">cv. TO1000</strain>
    </source>
</reference>
<accession>A0A0D3BJ23</accession>
<reference evidence="1" key="2">
    <citation type="submission" date="2015-03" db="UniProtKB">
        <authorList>
            <consortium name="EnsemblPlants"/>
        </authorList>
    </citation>
    <scope>IDENTIFICATION</scope>
</reference>
<dbReference type="AlphaFoldDB" id="A0A0D3BJ23"/>
<keyword evidence="2" id="KW-1185">Reference proteome</keyword>
<evidence type="ECO:0000313" key="2">
    <source>
        <dbReference type="Proteomes" id="UP000032141"/>
    </source>
</evidence>
<dbReference type="Proteomes" id="UP000032141">
    <property type="component" value="Chromosome C3"/>
</dbReference>
<dbReference type="EnsemblPlants" id="Bo3g147800.1">
    <property type="protein sequence ID" value="Bo3g147800.1"/>
    <property type="gene ID" value="Bo3g147800"/>
</dbReference>
<dbReference type="eggNOG" id="KOG0017">
    <property type="taxonomic scope" value="Eukaryota"/>
</dbReference>